<feature type="domain" description="Glycosyl transferase family 1" evidence="1">
    <location>
        <begin position="201"/>
        <end position="351"/>
    </location>
</feature>
<dbReference type="SUPFAM" id="SSF53756">
    <property type="entry name" value="UDP-Glycosyltransferase/glycogen phosphorylase"/>
    <property type="match status" value="1"/>
</dbReference>
<dbReference type="EMBL" id="AP018203">
    <property type="protein sequence ID" value="BAY57620.1"/>
    <property type="molecule type" value="Genomic_DNA"/>
</dbReference>
<dbReference type="PANTHER" id="PTHR12526:SF635">
    <property type="entry name" value="GLYCOSYL TRANSFERASE GROUP 1"/>
    <property type="match status" value="1"/>
</dbReference>
<dbReference type="CDD" id="cd03801">
    <property type="entry name" value="GT4_PimA-like"/>
    <property type="match status" value="1"/>
</dbReference>
<organism evidence="2 3">
    <name type="scientific">Leptolyngbya boryana NIES-2135</name>
    <dbReference type="NCBI Taxonomy" id="1973484"/>
    <lineage>
        <taxon>Bacteria</taxon>
        <taxon>Bacillati</taxon>
        <taxon>Cyanobacteriota</taxon>
        <taxon>Cyanophyceae</taxon>
        <taxon>Leptolyngbyales</taxon>
        <taxon>Leptolyngbyaceae</taxon>
        <taxon>Leptolyngbya group</taxon>
        <taxon>Leptolyngbya</taxon>
    </lineage>
</organism>
<keyword evidence="2" id="KW-0808">Transferase</keyword>
<dbReference type="AlphaFoldDB" id="A0A1Z4JLN3"/>
<dbReference type="PANTHER" id="PTHR12526">
    <property type="entry name" value="GLYCOSYLTRANSFERASE"/>
    <property type="match status" value="1"/>
</dbReference>
<protein>
    <submittedName>
        <fullName evidence="2">Group 1 glycosyl transferase</fullName>
    </submittedName>
</protein>
<dbReference type="Pfam" id="PF00534">
    <property type="entry name" value="Glycos_transf_1"/>
    <property type="match status" value="1"/>
</dbReference>
<keyword evidence="3" id="KW-1185">Reference proteome</keyword>
<dbReference type="Proteomes" id="UP000217895">
    <property type="component" value="Chromosome"/>
</dbReference>
<evidence type="ECO:0000313" key="2">
    <source>
        <dbReference type="EMBL" id="BAY57620.1"/>
    </source>
</evidence>
<sequence length="388" mass="42888">MIIGHYIHHLEGQGGVEVYLRRIAGAQQAAGHTVYYFSKYTSPSDHNSAIAAETEASLYEQAKRLGVELLHLHASVSLAPPEDFVTIRTMHGHQAYCPSGSKYLKRQGTPCDRAYSLQGCLWGHLIDHCGSIRPHRLAENFQTLCNEKRILAKIPVLTNSEFVTEHMIAEGYPPHLIHTLYVCATEVAHVQEPPQIGIPHFAFLGRLVPEKGVVWLLRALAQVNVPVHLDIAGVGNQTATLQTMIQQLGLADRVTLHGWLNMEASYQLIQRSRALIFPSVWHEPAGLVAYEAMLNARATIASRVGGIPEGVLDGVTGLLVEPNDIAGLANHIERLATDWALAKQLGENGRRMAQQSFGLQNHMQKLMQFYEQVMRSSKDQPLGLSNCS</sequence>
<reference evidence="2 3" key="1">
    <citation type="submission" date="2017-06" db="EMBL/GenBank/DDBJ databases">
        <title>Genome sequencing of cyanobaciteial culture collection at National Institute for Environmental Studies (NIES).</title>
        <authorList>
            <person name="Hirose Y."/>
            <person name="Shimura Y."/>
            <person name="Fujisawa T."/>
            <person name="Nakamura Y."/>
            <person name="Kawachi M."/>
        </authorList>
    </citation>
    <scope>NUCLEOTIDE SEQUENCE [LARGE SCALE GENOMIC DNA]</scope>
    <source>
        <strain evidence="2 3">NIES-2135</strain>
    </source>
</reference>
<evidence type="ECO:0000313" key="3">
    <source>
        <dbReference type="Proteomes" id="UP000217895"/>
    </source>
</evidence>
<name>A0A1Z4JLN3_LEPBY</name>
<proteinExistence type="predicted"/>
<gene>
    <name evidence="2" type="ORF">NIES2135_44900</name>
</gene>
<dbReference type="InterPro" id="IPR001296">
    <property type="entry name" value="Glyco_trans_1"/>
</dbReference>
<dbReference type="GO" id="GO:0016757">
    <property type="term" value="F:glycosyltransferase activity"/>
    <property type="evidence" value="ECO:0007669"/>
    <property type="project" value="InterPro"/>
</dbReference>
<evidence type="ECO:0000259" key="1">
    <source>
        <dbReference type="Pfam" id="PF00534"/>
    </source>
</evidence>
<accession>A0A1Z4JLN3</accession>
<dbReference type="Gene3D" id="3.40.50.2000">
    <property type="entry name" value="Glycogen Phosphorylase B"/>
    <property type="match status" value="2"/>
</dbReference>